<dbReference type="InterPro" id="IPR053716">
    <property type="entry name" value="Flag_assembly_chemotaxis_eff"/>
</dbReference>
<dbReference type="AlphaFoldDB" id="A0AAU6W771"/>
<evidence type="ECO:0000256" key="10">
    <source>
        <dbReference type="ARBA" id="ARBA00023225"/>
    </source>
</evidence>
<comment type="similarity">
    <text evidence="2">Belongs to the FliJ family.</text>
</comment>
<evidence type="ECO:0000256" key="6">
    <source>
        <dbReference type="ARBA" id="ARBA00022500"/>
    </source>
</evidence>
<gene>
    <name evidence="11" type="ORF">RJT31_00390</name>
</gene>
<protein>
    <recommendedName>
        <fullName evidence="3">Flagellar FliJ protein</fullName>
    </recommendedName>
</protein>
<evidence type="ECO:0000256" key="8">
    <source>
        <dbReference type="ARBA" id="ARBA00022927"/>
    </source>
</evidence>
<dbReference type="GO" id="GO:0015031">
    <property type="term" value="P:protein transport"/>
    <property type="evidence" value="ECO:0007669"/>
    <property type="project" value="UniProtKB-KW"/>
</dbReference>
<dbReference type="GO" id="GO:0005886">
    <property type="term" value="C:plasma membrane"/>
    <property type="evidence" value="ECO:0007669"/>
    <property type="project" value="UniProtKB-SubCell"/>
</dbReference>
<dbReference type="InterPro" id="IPR052570">
    <property type="entry name" value="FliJ"/>
</dbReference>
<keyword evidence="11" id="KW-0966">Cell projection</keyword>
<evidence type="ECO:0000256" key="1">
    <source>
        <dbReference type="ARBA" id="ARBA00004413"/>
    </source>
</evidence>
<comment type="subcellular location">
    <subcellularLocation>
        <location evidence="1">Cell membrane</location>
        <topology evidence="1">Peripheral membrane protein</topology>
        <orientation evidence="1">Cytoplasmic side</orientation>
    </subcellularLocation>
</comment>
<dbReference type="InterPro" id="IPR012823">
    <property type="entry name" value="Flagell_FliJ"/>
</dbReference>
<evidence type="ECO:0000256" key="9">
    <source>
        <dbReference type="ARBA" id="ARBA00023136"/>
    </source>
</evidence>
<keyword evidence="8" id="KW-0653">Protein transport</keyword>
<organism evidence="11">
    <name type="scientific">Buchnera aphidicola</name>
    <name type="common">Aphis aurantii</name>
    <dbReference type="NCBI Taxonomy" id="1470492"/>
    <lineage>
        <taxon>Bacteria</taxon>
        <taxon>Pseudomonadati</taxon>
        <taxon>Pseudomonadota</taxon>
        <taxon>Gammaproteobacteria</taxon>
        <taxon>Enterobacterales</taxon>
        <taxon>Erwiniaceae</taxon>
        <taxon>Buchnera</taxon>
    </lineage>
</organism>
<evidence type="ECO:0000256" key="2">
    <source>
        <dbReference type="ARBA" id="ARBA00010004"/>
    </source>
</evidence>
<evidence type="ECO:0000256" key="3">
    <source>
        <dbReference type="ARBA" id="ARBA00020392"/>
    </source>
</evidence>
<keyword evidence="5" id="KW-1003">Cell membrane</keyword>
<dbReference type="GO" id="GO:0044781">
    <property type="term" value="P:bacterial-type flagellum organization"/>
    <property type="evidence" value="ECO:0007669"/>
    <property type="project" value="UniProtKB-KW"/>
</dbReference>
<dbReference type="Gene3D" id="1.10.287.1700">
    <property type="match status" value="1"/>
</dbReference>
<dbReference type="Pfam" id="PF02050">
    <property type="entry name" value="FliJ"/>
    <property type="match status" value="1"/>
</dbReference>
<keyword evidence="11" id="KW-0282">Flagellum</keyword>
<evidence type="ECO:0000256" key="5">
    <source>
        <dbReference type="ARBA" id="ARBA00022475"/>
    </source>
</evidence>
<name>A0AAU6W771_9GAMM</name>
<keyword evidence="9" id="KW-0472">Membrane</keyword>
<accession>A0AAU6W771</accession>
<evidence type="ECO:0000313" key="11">
    <source>
        <dbReference type="EMBL" id="XAJ81164.1"/>
    </source>
</evidence>
<keyword evidence="6" id="KW-0145">Chemotaxis</keyword>
<sequence>MQKQKHVEQLKLLLNFQSEYIDQLSIKLKLGISSNQWKIYNNFISILYAIIKENNNIVKTYEQKIEKKINKWFKNHITLKTWNYLNQKNQVKFKKYKILKENIMSDEFSQFKFFQEGNY</sequence>
<dbReference type="GO" id="GO:0071973">
    <property type="term" value="P:bacterial-type flagellum-dependent cell motility"/>
    <property type="evidence" value="ECO:0007669"/>
    <property type="project" value="InterPro"/>
</dbReference>
<evidence type="ECO:0000256" key="7">
    <source>
        <dbReference type="ARBA" id="ARBA00022795"/>
    </source>
</evidence>
<keyword evidence="10" id="KW-1006">Bacterial flagellum protein export</keyword>
<dbReference type="EMBL" id="CP135018">
    <property type="protein sequence ID" value="XAJ81164.1"/>
    <property type="molecule type" value="Genomic_DNA"/>
</dbReference>
<keyword evidence="7" id="KW-1005">Bacterial flagellum biogenesis</keyword>
<dbReference type="PANTHER" id="PTHR38786">
    <property type="entry name" value="FLAGELLAR FLIJ PROTEIN"/>
    <property type="match status" value="1"/>
</dbReference>
<dbReference type="GO" id="GO:0006935">
    <property type="term" value="P:chemotaxis"/>
    <property type="evidence" value="ECO:0007669"/>
    <property type="project" value="UniProtKB-KW"/>
</dbReference>
<reference evidence="11" key="1">
    <citation type="submission" date="2024-06" db="EMBL/GenBank/DDBJ databases">
        <title>Unveiling Genomic Reduction in Obligate Endosymbionts Buchnera of Aphids: Insights from Phylogenomic Comparative Analysis with Novel Genome Data and Co-obligate Endosymbionts.</title>
        <authorList>
            <person name="Lu C."/>
            <person name="Zou T."/>
            <person name="Liu Q."/>
            <person name="Huang X."/>
        </authorList>
    </citation>
    <scope>NUCLEOTIDE SEQUENCE</scope>
    <source>
        <strain evidence="11">Aphau13</strain>
    </source>
</reference>
<dbReference type="RefSeq" id="WP_343154549.1">
    <property type="nucleotide sequence ID" value="NZ_CP135018.1"/>
</dbReference>
<keyword evidence="4" id="KW-0813">Transport</keyword>
<dbReference type="GO" id="GO:0009288">
    <property type="term" value="C:bacterial-type flagellum"/>
    <property type="evidence" value="ECO:0007669"/>
    <property type="project" value="InterPro"/>
</dbReference>
<dbReference type="PANTHER" id="PTHR38786:SF1">
    <property type="entry name" value="FLAGELLAR FLIJ PROTEIN"/>
    <property type="match status" value="1"/>
</dbReference>
<proteinExistence type="inferred from homology"/>
<keyword evidence="11" id="KW-0969">Cilium</keyword>
<evidence type="ECO:0000256" key="4">
    <source>
        <dbReference type="ARBA" id="ARBA00022448"/>
    </source>
</evidence>